<feature type="transmembrane region" description="Helical" evidence="3">
    <location>
        <begin position="12"/>
        <end position="34"/>
    </location>
</feature>
<feature type="region of interest" description="Disordered" evidence="2">
    <location>
        <begin position="674"/>
        <end position="787"/>
    </location>
</feature>
<feature type="compositionally biased region" description="Pro residues" evidence="2">
    <location>
        <begin position="771"/>
        <end position="780"/>
    </location>
</feature>
<feature type="compositionally biased region" description="Polar residues" evidence="2">
    <location>
        <begin position="683"/>
        <end position="697"/>
    </location>
</feature>
<feature type="compositionally biased region" description="Basic and acidic residues" evidence="2">
    <location>
        <begin position="924"/>
        <end position="935"/>
    </location>
</feature>
<dbReference type="EMBL" id="JAKMXF010000111">
    <property type="protein sequence ID" value="KAI6657802.1"/>
    <property type="molecule type" value="Genomic_DNA"/>
</dbReference>
<feature type="domain" description="SH2" evidence="4">
    <location>
        <begin position="96"/>
        <end position="190"/>
    </location>
</feature>
<evidence type="ECO:0000256" key="1">
    <source>
        <dbReference type="PROSITE-ProRule" id="PRU00191"/>
    </source>
</evidence>
<dbReference type="AlphaFoldDB" id="A0AAV7K920"/>
<dbReference type="Proteomes" id="UP001165289">
    <property type="component" value="Unassembled WGS sequence"/>
</dbReference>
<protein>
    <submittedName>
        <fullName evidence="5">Ras and Rab interactor 2-like</fullName>
    </submittedName>
</protein>
<name>A0AAV7K920_9METZ</name>
<dbReference type="Pfam" id="PF00017">
    <property type="entry name" value="SH2"/>
    <property type="match status" value="1"/>
</dbReference>
<dbReference type="InterPro" id="IPR036860">
    <property type="entry name" value="SH2_dom_sf"/>
</dbReference>
<dbReference type="PROSITE" id="PS50001">
    <property type="entry name" value="SH2"/>
    <property type="match status" value="1"/>
</dbReference>
<evidence type="ECO:0000313" key="6">
    <source>
        <dbReference type="Proteomes" id="UP001165289"/>
    </source>
</evidence>
<feature type="compositionally biased region" description="Polar residues" evidence="2">
    <location>
        <begin position="909"/>
        <end position="922"/>
    </location>
</feature>
<sequence>MESDDDDDIYEVLVSIYLHSTLILLVPAMYYHLYINIILYEKPKSASVTVSQIFLVLFAQEYFISVIIEMKQDNDLAHIENEEEIKRYLTVHPNLWMKARAKREEATEMLFNNQAGQFIVRESSQDNTFALSIRVPDNLSKPVNHYLLLKSDLGFEAQGSNLYFPTLPSLLAHFCSYQSGGMPCLLRPPKKKADNCSPIQGYFPPPGPGEGENNEILCPPRGRGIVHTPVLRQTHSVPVQTNMNPKTPRILPPPPATSLRPVTASKALVNMPAQPSHSPSICHPAHPVHLSHPNLNVLPSNDLKHRPYMDPYHQRSITPELDEGPIDYASVEYDTPPDSNVREPIPMVPPRTYLNQAEMEYSGHIVSPDMNEYDEPGEILRNSIPIHRVRTTEESHSSHSHGFLPPPIPPKTASMLIETKRRGATPPLPDDEDAFDSSQEVNSGILYNCIRPKETPPLSKFVPISQSNRDSDVYLDMDPRETSSEMEKDIELQVHHTLKHQNGSNEESPAAYVNVMFNTIATMKRIKPLEEPFEVGFQSAQGKLYREKFNSPVSHFNSSSHDPNNKDYHYNRFTPVNKLSGLPSMPPIAPLSPLRLKHDPVISRKFAFGERMAKRPLYDDIFNKPLPSPRNSIDHDILNNLRRSNSADLLETPNRNLDKPALLPKPKLFIGEKLPQHRRSSSSHECYNVNRNAQTDLPSKESLSRKRSAPSPIDRTLPKPILRGSQHSPEQFSGREREARKVVFSGSTEVRELTRQSREQRLGRSRSPVAPNRPPPPPPPSRRHSVNVNQTNFADLPRGMNVLSNVRNTPWHPSPNNNITSSQGITSSAYMQPLANGKANQWPRHVQTLNRSQFPKDDACKMTRFNQESGDKIIRALKDSQNFKSDPMNGHYDNNNILTQGRNGKLHSKPQSCKGNTDTTDNGEVPKNDDDFGTENLHRDKLRSWLFDIRPI</sequence>
<keyword evidence="1" id="KW-0727">SH2 domain</keyword>
<comment type="caution">
    <text evidence="5">The sequence shown here is derived from an EMBL/GenBank/DDBJ whole genome shotgun (WGS) entry which is preliminary data.</text>
</comment>
<evidence type="ECO:0000259" key="4">
    <source>
        <dbReference type="PROSITE" id="PS50001"/>
    </source>
</evidence>
<keyword evidence="3" id="KW-0812">Transmembrane</keyword>
<dbReference type="SMART" id="SM00252">
    <property type="entry name" value="SH2"/>
    <property type="match status" value="1"/>
</dbReference>
<organism evidence="5 6">
    <name type="scientific">Oopsacas minuta</name>
    <dbReference type="NCBI Taxonomy" id="111878"/>
    <lineage>
        <taxon>Eukaryota</taxon>
        <taxon>Metazoa</taxon>
        <taxon>Porifera</taxon>
        <taxon>Hexactinellida</taxon>
        <taxon>Hexasterophora</taxon>
        <taxon>Lyssacinosida</taxon>
        <taxon>Leucopsacidae</taxon>
        <taxon>Oopsacas</taxon>
    </lineage>
</organism>
<evidence type="ECO:0000256" key="3">
    <source>
        <dbReference type="SAM" id="Phobius"/>
    </source>
</evidence>
<keyword evidence="3" id="KW-1133">Transmembrane helix</keyword>
<evidence type="ECO:0000256" key="2">
    <source>
        <dbReference type="SAM" id="MobiDB-lite"/>
    </source>
</evidence>
<dbReference type="SUPFAM" id="SSF55550">
    <property type="entry name" value="SH2 domain"/>
    <property type="match status" value="1"/>
</dbReference>
<evidence type="ECO:0000313" key="5">
    <source>
        <dbReference type="EMBL" id="KAI6657802.1"/>
    </source>
</evidence>
<keyword evidence="6" id="KW-1185">Reference proteome</keyword>
<dbReference type="Gene3D" id="3.30.505.10">
    <property type="entry name" value="SH2 domain"/>
    <property type="match status" value="1"/>
</dbReference>
<gene>
    <name evidence="5" type="ORF">LOD99_545</name>
</gene>
<dbReference type="PRINTS" id="PR00401">
    <property type="entry name" value="SH2DOMAIN"/>
</dbReference>
<reference evidence="5 6" key="1">
    <citation type="journal article" date="2023" name="BMC Biol.">
        <title>The compact genome of the sponge Oopsacas minuta (Hexactinellida) is lacking key metazoan core genes.</title>
        <authorList>
            <person name="Santini S."/>
            <person name="Schenkelaars Q."/>
            <person name="Jourda C."/>
            <person name="Duchesne M."/>
            <person name="Belahbib H."/>
            <person name="Rocher C."/>
            <person name="Selva M."/>
            <person name="Riesgo A."/>
            <person name="Vervoort M."/>
            <person name="Leys S.P."/>
            <person name="Kodjabachian L."/>
            <person name="Le Bivic A."/>
            <person name="Borchiellini C."/>
            <person name="Claverie J.M."/>
            <person name="Renard E."/>
        </authorList>
    </citation>
    <scope>NUCLEOTIDE SEQUENCE [LARGE SCALE GENOMIC DNA]</scope>
    <source>
        <strain evidence="5">SPO-2</strain>
    </source>
</reference>
<accession>A0AAV7K920</accession>
<feature type="compositionally biased region" description="Basic and acidic residues" evidence="2">
    <location>
        <begin position="749"/>
        <end position="762"/>
    </location>
</feature>
<keyword evidence="3" id="KW-0472">Membrane</keyword>
<dbReference type="CDD" id="cd00173">
    <property type="entry name" value="SH2"/>
    <property type="match status" value="1"/>
</dbReference>
<feature type="region of interest" description="Disordered" evidence="2">
    <location>
        <begin position="897"/>
        <end position="935"/>
    </location>
</feature>
<dbReference type="InterPro" id="IPR000980">
    <property type="entry name" value="SH2"/>
</dbReference>
<proteinExistence type="predicted"/>